<gene>
    <name evidence="1" type="ORF">OEG82_14765</name>
</gene>
<comment type="caution">
    <text evidence="1">The sequence shown here is derived from an EMBL/GenBank/DDBJ whole genome shotgun (WGS) entry which is preliminary data.</text>
</comment>
<name>A0ABT3YH94_9HYPH</name>
<dbReference type="EMBL" id="JAOVZQ010000001">
    <property type="protein sequence ID" value="MCY0095274.1"/>
    <property type="molecule type" value="Genomic_DNA"/>
</dbReference>
<dbReference type="Proteomes" id="UP001081283">
    <property type="component" value="Unassembled WGS sequence"/>
</dbReference>
<protein>
    <submittedName>
        <fullName evidence="1">Uncharacterized protein</fullName>
    </submittedName>
</protein>
<organism evidence="1 2">
    <name type="scientific">Hoeflea ulvae</name>
    <dbReference type="NCBI Taxonomy" id="2983764"/>
    <lineage>
        <taxon>Bacteria</taxon>
        <taxon>Pseudomonadati</taxon>
        <taxon>Pseudomonadota</taxon>
        <taxon>Alphaproteobacteria</taxon>
        <taxon>Hyphomicrobiales</taxon>
        <taxon>Rhizobiaceae</taxon>
        <taxon>Hoeflea</taxon>
    </lineage>
</organism>
<proteinExistence type="predicted"/>
<evidence type="ECO:0000313" key="2">
    <source>
        <dbReference type="Proteomes" id="UP001081283"/>
    </source>
</evidence>
<keyword evidence="2" id="KW-1185">Reference proteome</keyword>
<dbReference type="RefSeq" id="WP_267613163.1">
    <property type="nucleotide sequence ID" value="NZ_JAOVZQ010000001.1"/>
</dbReference>
<sequence>MQPLFGVLPSGFHMVGEDAYLAPNAALHLGLALHELAIDSLARGALGPGGGTVELAAEERSNDSNEPELVVTWTETFAGPLSEQDIAASQSPGFSRTVLGRVVPQALSAEVHHELVSDRMVYQLTIPESQYEVRFKH</sequence>
<reference evidence="1" key="1">
    <citation type="submission" date="2022-10" db="EMBL/GenBank/DDBJ databases">
        <title>Hoeflea sp. J2-29, isolated from marine algae.</title>
        <authorList>
            <person name="Kristyanto S."/>
            <person name="Kim J.M."/>
            <person name="Jeon C.O."/>
        </authorList>
    </citation>
    <scope>NUCLEOTIDE SEQUENCE</scope>
    <source>
        <strain evidence="1">J2-29</strain>
    </source>
</reference>
<evidence type="ECO:0000313" key="1">
    <source>
        <dbReference type="EMBL" id="MCY0095274.1"/>
    </source>
</evidence>
<accession>A0ABT3YH94</accession>